<gene>
    <name evidence="2" type="ORF">VFDL14_14615</name>
</gene>
<keyword evidence="3" id="KW-1185">Reference proteome</keyword>
<accession>A0A066UU33</accession>
<keyword evidence="1" id="KW-0732">Signal</keyword>
<dbReference type="EMBL" id="JFFR01000009">
    <property type="protein sequence ID" value="KDN29427.1"/>
    <property type="molecule type" value="Genomic_DNA"/>
</dbReference>
<dbReference type="OrthoDB" id="5869220at2"/>
<dbReference type="AlphaFoldDB" id="A0A066UU33"/>
<evidence type="ECO:0000256" key="1">
    <source>
        <dbReference type="SAM" id="SignalP"/>
    </source>
</evidence>
<protein>
    <submittedName>
        <fullName evidence="2">Uncharacterized protein</fullName>
    </submittedName>
</protein>
<evidence type="ECO:0000313" key="2">
    <source>
        <dbReference type="EMBL" id="KDN29427.1"/>
    </source>
</evidence>
<evidence type="ECO:0000313" key="3">
    <source>
        <dbReference type="Proteomes" id="UP000027219"/>
    </source>
</evidence>
<feature type="chain" id="PRO_5001627523" evidence="1">
    <location>
        <begin position="24"/>
        <end position="410"/>
    </location>
</feature>
<dbReference type="RefSeq" id="WP_032550354.1">
    <property type="nucleotide sequence ID" value="NZ_JFFR01000009.1"/>
</dbReference>
<dbReference type="Proteomes" id="UP000027219">
    <property type="component" value="Unassembled WGS sequence"/>
</dbReference>
<sequence>MNTTMKLVLATAVSSAFTSVALADVPNVFTANTPAKASEVNANFTALDNDINALGADLDGIDDNVDAIEARVTSLEATGTTSDPYTTVAINCGEDADALKDALDDSRNTTTRTTYNVTGACNAIFIVRNDVKIVGSDGASILAGATEDEPEAVFIDGQSSVRLQDITLGGALFARNSSSVRFDNVTLPTAVQDGDEYQTNVTIRTAYLRVNSGSVNNLALHLNRNASVDIRSSITGAAAQAIADANSSLVVDSENVTFTTLEAIGSSFIYVANLVAEDVIVESGSVLEADALTVSNEMEAWGNSRISVWGDATITNETQIAQASSFVSDGDVSSGVFECESNSMFQILGNLTVTDTFEWDESNTNGLSLQRGCHGQYGLDEENGGTLTGSFIKDNYSGLLDGQYMEVTQN</sequence>
<organism evidence="2 3">
    <name type="scientific">Vibrio fortis</name>
    <dbReference type="NCBI Taxonomy" id="212667"/>
    <lineage>
        <taxon>Bacteria</taxon>
        <taxon>Pseudomonadati</taxon>
        <taxon>Pseudomonadota</taxon>
        <taxon>Gammaproteobacteria</taxon>
        <taxon>Vibrionales</taxon>
        <taxon>Vibrionaceae</taxon>
        <taxon>Vibrio</taxon>
    </lineage>
</organism>
<proteinExistence type="predicted"/>
<feature type="signal peptide" evidence="1">
    <location>
        <begin position="1"/>
        <end position="23"/>
    </location>
</feature>
<name>A0A066UU33_9VIBR</name>
<reference evidence="2 3" key="1">
    <citation type="submission" date="2014-02" db="EMBL/GenBank/DDBJ databases">
        <title>Vibrio fortis Dalian14 Genome Sequencing.</title>
        <authorList>
            <person name="Wang Y."/>
            <person name="Song L."/>
            <person name="Liu G."/>
            <person name="Ding J."/>
        </authorList>
    </citation>
    <scope>NUCLEOTIDE SEQUENCE [LARGE SCALE GENOMIC DNA]</scope>
    <source>
        <strain evidence="2 3">Dalian14</strain>
    </source>
</reference>
<comment type="caution">
    <text evidence="2">The sequence shown here is derived from an EMBL/GenBank/DDBJ whole genome shotgun (WGS) entry which is preliminary data.</text>
</comment>